<dbReference type="FunFam" id="6.10.250.3450:FF:000003">
    <property type="entry name" value="Uncharacterized protein"/>
    <property type="match status" value="1"/>
</dbReference>
<dbReference type="GO" id="GO:0005737">
    <property type="term" value="C:cytoplasm"/>
    <property type="evidence" value="ECO:0000318"/>
    <property type="project" value="GO_Central"/>
</dbReference>
<comment type="similarity">
    <text evidence="1">Belongs to the TPD52 family.</text>
</comment>
<accession>A0A8R1UT50</accession>
<dbReference type="AlphaFoldDB" id="A0A2A6CF32"/>
<dbReference type="PANTHER" id="PTHR19307">
    <property type="entry name" value="TUMOR PROTEIN D52"/>
    <property type="match status" value="1"/>
</dbReference>
<evidence type="ECO:0000256" key="2">
    <source>
        <dbReference type="ARBA" id="ARBA00023054"/>
    </source>
</evidence>
<reference evidence="4" key="2">
    <citation type="submission" date="2022-06" db="UniProtKB">
        <authorList>
            <consortium name="EnsemblMetazoa"/>
        </authorList>
    </citation>
    <scope>IDENTIFICATION</scope>
    <source>
        <strain evidence="4">PS312</strain>
    </source>
</reference>
<feature type="compositionally biased region" description="Basic and acidic residues" evidence="3">
    <location>
        <begin position="39"/>
        <end position="68"/>
    </location>
</feature>
<keyword evidence="2" id="KW-0175">Coiled coil</keyword>
<evidence type="ECO:0000256" key="1">
    <source>
        <dbReference type="ARBA" id="ARBA00005702"/>
    </source>
</evidence>
<evidence type="ECO:0000313" key="5">
    <source>
        <dbReference type="Proteomes" id="UP000005239"/>
    </source>
</evidence>
<dbReference type="SUPFAM" id="SSF111126">
    <property type="entry name" value="Ligand-binding domain in the NO signalling and Golgi transport"/>
    <property type="match status" value="1"/>
</dbReference>
<proteinExistence type="inferred from homology"/>
<name>A0A2A6CF32_PRIPA</name>
<dbReference type="OrthoDB" id="528635at2759"/>
<accession>A0A2A6CF32</accession>
<feature type="region of interest" description="Disordered" evidence="3">
    <location>
        <begin position="283"/>
        <end position="307"/>
    </location>
</feature>
<reference evidence="5" key="1">
    <citation type="journal article" date="2008" name="Nat. Genet.">
        <title>The Pristionchus pacificus genome provides a unique perspective on nematode lifestyle and parasitism.</title>
        <authorList>
            <person name="Dieterich C."/>
            <person name="Clifton S.W."/>
            <person name="Schuster L.N."/>
            <person name="Chinwalla A."/>
            <person name="Delehaunty K."/>
            <person name="Dinkelacker I."/>
            <person name="Fulton L."/>
            <person name="Fulton R."/>
            <person name="Godfrey J."/>
            <person name="Minx P."/>
            <person name="Mitreva M."/>
            <person name="Roeseler W."/>
            <person name="Tian H."/>
            <person name="Witte H."/>
            <person name="Yang S.P."/>
            <person name="Wilson R.K."/>
            <person name="Sommer R.J."/>
        </authorList>
    </citation>
    <scope>NUCLEOTIDE SEQUENCE [LARGE SCALE GENOMIC DNA]</scope>
    <source>
        <strain evidence="5">PS312</strain>
    </source>
</reference>
<organism evidence="4 5">
    <name type="scientific">Pristionchus pacificus</name>
    <name type="common">Parasitic nematode worm</name>
    <dbReference type="NCBI Taxonomy" id="54126"/>
    <lineage>
        <taxon>Eukaryota</taxon>
        <taxon>Metazoa</taxon>
        <taxon>Ecdysozoa</taxon>
        <taxon>Nematoda</taxon>
        <taxon>Chromadorea</taxon>
        <taxon>Rhabditida</taxon>
        <taxon>Rhabditina</taxon>
        <taxon>Diplogasteromorpha</taxon>
        <taxon>Diplogasteroidea</taxon>
        <taxon>Neodiplogasteridae</taxon>
        <taxon>Pristionchus</taxon>
    </lineage>
</organism>
<dbReference type="PANTHER" id="PTHR19307:SF14">
    <property type="entry name" value="TUMOR PROTEIN D52"/>
    <property type="match status" value="1"/>
</dbReference>
<dbReference type="InterPro" id="IPR024096">
    <property type="entry name" value="NO_sig/Golgi_transp_ligand-bd"/>
</dbReference>
<evidence type="ECO:0000256" key="3">
    <source>
        <dbReference type="SAM" id="MobiDB-lite"/>
    </source>
</evidence>
<evidence type="ECO:0000313" key="4">
    <source>
        <dbReference type="EnsemblMetazoa" id="PPA38308.1"/>
    </source>
</evidence>
<sequence length="363" mass="41312">MARASHRALPRSIRSPIGRERECPMADRVNMESVPSFLKESRAREESKFTHEKPISSRKKESESASLRSLREKEKRYKIIYEDEGRVYEPADEDTIVDRFKSHRALPRSIRSPIGRERECPMADRGPARARLEVAVLTISGAERRDLERNGRSVARSAFSYSGFPSPLFSLLPIRVVRKNIARFDRDQKDGQRAAKKCLPTDIRYKKTRAMRRALTKHEASIKSAKQQGNVNLIRYKQTSEGAAATAETMKSKFNDMRNSSLFKSFESKLGIAYTSAKMTASTSIDAGDSMSGTGGSGEGRRERNALIDDDDDDEVFDLEEMSEIYIRETKLLPTLIFIKSVVWKNLFNKEADKLERSNDDNK</sequence>
<dbReference type="Proteomes" id="UP000005239">
    <property type="component" value="Unassembled WGS sequence"/>
</dbReference>
<keyword evidence="5" id="KW-1185">Reference proteome</keyword>
<dbReference type="InterPro" id="IPR007327">
    <property type="entry name" value="TPD52"/>
</dbReference>
<dbReference type="Gene3D" id="3.30.1380.20">
    <property type="entry name" value="Trafficking protein particle complex subunit 3"/>
    <property type="match status" value="1"/>
</dbReference>
<dbReference type="Gene3D" id="6.10.250.3450">
    <property type="match status" value="1"/>
</dbReference>
<gene>
    <name evidence="4" type="primary">WBGene00276677</name>
</gene>
<feature type="region of interest" description="Disordered" evidence="3">
    <location>
        <begin position="1"/>
        <end position="68"/>
    </location>
</feature>
<protein>
    <submittedName>
        <fullName evidence="4">Uncharacterized protein</fullName>
    </submittedName>
</protein>
<dbReference type="EnsemblMetazoa" id="PPA38308.1">
    <property type="protein sequence ID" value="PPA38308.1"/>
    <property type="gene ID" value="WBGene00276677"/>
</dbReference>